<dbReference type="GO" id="GO:0003676">
    <property type="term" value="F:nucleic acid binding"/>
    <property type="evidence" value="ECO:0007669"/>
    <property type="project" value="InterPro"/>
</dbReference>
<dbReference type="OrthoDB" id="7951431at2759"/>
<accession>A0A0C2H0L8</accession>
<gene>
    <name evidence="1" type="ORF">ANCDUO_02367</name>
</gene>
<sequence length="71" mass="8242">MENYASFKELGHVIHRLRWCQGAETIDKNVYLEILKDHLLPWATEHYENGHWMLQQEGAPAHLAKSTRTGA</sequence>
<dbReference type="Gene3D" id="3.30.420.10">
    <property type="entry name" value="Ribonuclease H-like superfamily/Ribonuclease H"/>
    <property type="match status" value="1"/>
</dbReference>
<evidence type="ECO:0000313" key="1">
    <source>
        <dbReference type="EMBL" id="KIH67305.1"/>
    </source>
</evidence>
<evidence type="ECO:0000313" key="2">
    <source>
        <dbReference type="Proteomes" id="UP000054047"/>
    </source>
</evidence>
<dbReference type="EMBL" id="KN726753">
    <property type="protein sequence ID" value="KIH67305.1"/>
    <property type="molecule type" value="Genomic_DNA"/>
</dbReference>
<dbReference type="InterPro" id="IPR036397">
    <property type="entry name" value="RNaseH_sf"/>
</dbReference>
<organism evidence="1 2">
    <name type="scientific">Ancylostoma duodenale</name>
    <dbReference type="NCBI Taxonomy" id="51022"/>
    <lineage>
        <taxon>Eukaryota</taxon>
        <taxon>Metazoa</taxon>
        <taxon>Ecdysozoa</taxon>
        <taxon>Nematoda</taxon>
        <taxon>Chromadorea</taxon>
        <taxon>Rhabditida</taxon>
        <taxon>Rhabditina</taxon>
        <taxon>Rhabditomorpha</taxon>
        <taxon>Strongyloidea</taxon>
        <taxon>Ancylostomatidae</taxon>
        <taxon>Ancylostomatinae</taxon>
        <taxon>Ancylostoma</taxon>
    </lineage>
</organism>
<proteinExistence type="predicted"/>
<dbReference type="AlphaFoldDB" id="A0A0C2H0L8"/>
<name>A0A0C2H0L8_9BILA</name>
<dbReference type="Proteomes" id="UP000054047">
    <property type="component" value="Unassembled WGS sequence"/>
</dbReference>
<keyword evidence="2" id="KW-1185">Reference proteome</keyword>
<protein>
    <submittedName>
        <fullName evidence="1">Uncharacterized protein</fullName>
    </submittedName>
</protein>
<reference evidence="1 2" key="1">
    <citation type="submission" date="2013-12" db="EMBL/GenBank/DDBJ databases">
        <title>Draft genome of the parsitic nematode Ancylostoma duodenale.</title>
        <authorList>
            <person name="Mitreva M."/>
        </authorList>
    </citation>
    <scope>NUCLEOTIDE SEQUENCE [LARGE SCALE GENOMIC DNA]</scope>
    <source>
        <strain evidence="1 2">Zhejiang</strain>
    </source>
</reference>